<comment type="caution">
    <text evidence="1">The sequence shown here is derived from an EMBL/GenBank/DDBJ whole genome shotgun (WGS) entry which is preliminary data.</text>
</comment>
<organism evidence="1 2">
    <name type="scientific">Gigaspora margarita</name>
    <dbReference type="NCBI Taxonomy" id="4874"/>
    <lineage>
        <taxon>Eukaryota</taxon>
        <taxon>Fungi</taxon>
        <taxon>Fungi incertae sedis</taxon>
        <taxon>Mucoromycota</taxon>
        <taxon>Glomeromycotina</taxon>
        <taxon>Glomeromycetes</taxon>
        <taxon>Diversisporales</taxon>
        <taxon>Gigasporaceae</taxon>
        <taxon>Gigaspora</taxon>
    </lineage>
</organism>
<dbReference type="SUPFAM" id="SSF53098">
    <property type="entry name" value="Ribonuclease H-like"/>
    <property type="match status" value="1"/>
</dbReference>
<evidence type="ECO:0000313" key="2">
    <source>
        <dbReference type="Proteomes" id="UP000789901"/>
    </source>
</evidence>
<dbReference type="EMBL" id="CAJVQB010069809">
    <property type="protein sequence ID" value="CAG8842680.1"/>
    <property type="molecule type" value="Genomic_DNA"/>
</dbReference>
<accession>A0ABN7WWY1</accession>
<evidence type="ECO:0000313" key="1">
    <source>
        <dbReference type="EMBL" id="CAG8842680.1"/>
    </source>
</evidence>
<dbReference type="InterPro" id="IPR012337">
    <property type="entry name" value="RNaseH-like_sf"/>
</dbReference>
<name>A0ABN7WWY1_GIGMA</name>
<reference evidence="1 2" key="1">
    <citation type="submission" date="2021-06" db="EMBL/GenBank/DDBJ databases">
        <authorList>
            <person name="Kallberg Y."/>
            <person name="Tangrot J."/>
            <person name="Rosling A."/>
        </authorList>
    </citation>
    <scope>NUCLEOTIDE SEQUENCE [LARGE SCALE GENOMIC DNA]</scope>
    <source>
        <strain evidence="1 2">120-4 pot B 10/14</strain>
    </source>
</reference>
<keyword evidence="2" id="KW-1185">Reference proteome</keyword>
<gene>
    <name evidence="1" type="ORF">GMARGA_LOCUS36118</name>
</gene>
<protein>
    <submittedName>
        <fullName evidence="1">32825_t:CDS:1</fullName>
    </submittedName>
</protein>
<dbReference type="Proteomes" id="UP000789901">
    <property type="component" value="Unassembled WGS sequence"/>
</dbReference>
<sequence>MINQLESRHATIADCYVALIKIVSAINHLPDANLFKSKAVKIYNLWFKEFATPLYQLRGQFNQISETAATMWQELGYDEASCWLSIDAQKDVLVELAIKIFSISLSQAVCEQNFSILKWIFGDCRTRLNIYRLEVIVKIRAFCYTNIKSELNFYGKELLECDLRDSVNGSTVILAN</sequence>
<proteinExistence type="predicted"/>